<evidence type="ECO:0000256" key="2">
    <source>
        <dbReference type="ARBA" id="ARBA00013831"/>
    </source>
</evidence>
<dbReference type="InterPro" id="IPR001853">
    <property type="entry name" value="DSBA-like_thioredoxin_dom"/>
</dbReference>
<dbReference type="InterPro" id="IPR023205">
    <property type="entry name" value="DsbA/DsbL"/>
</dbReference>
<dbReference type="OrthoDB" id="9784896at2"/>
<evidence type="ECO:0000259" key="8">
    <source>
        <dbReference type="Pfam" id="PF01323"/>
    </source>
</evidence>
<protein>
    <recommendedName>
        <fullName evidence="2">Thiol:disulfide interchange protein DsbA</fullName>
    </recommendedName>
</protein>
<reference evidence="9 10" key="1">
    <citation type="submission" date="2016-11" db="EMBL/GenBank/DDBJ databases">
        <authorList>
            <person name="Jaros S."/>
            <person name="Januszkiewicz K."/>
            <person name="Wedrychowicz H."/>
        </authorList>
    </citation>
    <scope>NUCLEOTIDE SEQUENCE [LARGE SCALE GENOMIC DNA]</scope>
    <source>
        <strain evidence="9 10">DSM 16917</strain>
    </source>
</reference>
<feature type="signal peptide" evidence="7">
    <location>
        <begin position="1"/>
        <end position="25"/>
    </location>
</feature>
<evidence type="ECO:0000313" key="9">
    <source>
        <dbReference type="EMBL" id="SHH77830.1"/>
    </source>
</evidence>
<evidence type="ECO:0000256" key="7">
    <source>
        <dbReference type="SAM" id="SignalP"/>
    </source>
</evidence>
<feature type="disulfide bond" description="Redox-active" evidence="6">
    <location>
        <begin position="74"/>
        <end position="77"/>
    </location>
</feature>
<proteinExistence type="inferred from homology"/>
<keyword evidence="5" id="KW-0676">Redox-active center</keyword>
<dbReference type="EMBL" id="FQXG01000004">
    <property type="protein sequence ID" value="SHH77830.1"/>
    <property type="molecule type" value="Genomic_DNA"/>
</dbReference>
<dbReference type="InterPro" id="IPR050824">
    <property type="entry name" value="Thiol_disulfide_DsbA"/>
</dbReference>
<keyword evidence="3 7" id="KW-0732">Signal</keyword>
<dbReference type="InterPro" id="IPR036249">
    <property type="entry name" value="Thioredoxin-like_sf"/>
</dbReference>
<gene>
    <name evidence="9" type="ORF">SAMN02745129_2939</name>
</gene>
<dbReference type="GO" id="GO:0016491">
    <property type="term" value="F:oxidoreductase activity"/>
    <property type="evidence" value="ECO:0007669"/>
    <property type="project" value="InterPro"/>
</dbReference>
<evidence type="ECO:0000256" key="4">
    <source>
        <dbReference type="ARBA" id="ARBA00023157"/>
    </source>
</evidence>
<keyword evidence="10" id="KW-1185">Reference proteome</keyword>
<evidence type="ECO:0000256" key="6">
    <source>
        <dbReference type="PIRSR" id="PIRSR001488-1"/>
    </source>
</evidence>
<feature type="chain" id="PRO_5013177977" description="Thiol:disulfide interchange protein DsbA" evidence="7">
    <location>
        <begin position="26"/>
        <end position="239"/>
    </location>
</feature>
<keyword evidence="4" id="KW-1015">Disulfide bond</keyword>
<dbReference type="Pfam" id="PF01323">
    <property type="entry name" value="DSBA"/>
    <property type="match status" value="1"/>
</dbReference>
<dbReference type="InterPro" id="IPR017937">
    <property type="entry name" value="Thioredoxin_CS"/>
</dbReference>
<accession>A0A1M5VRL3</accession>
<organism evidence="9 10">
    <name type="scientific">Ferrimonas marina</name>
    <dbReference type="NCBI Taxonomy" id="299255"/>
    <lineage>
        <taxon>Bacteria</taxon>
        <taxon>Pseudomonadati</taxon>
        <taxon>Pseudomonadota</taxon>
        <taxon>Gammaproteobacteria</taxon>
        <taxon>Alteromonadales</taxon>
        <taxon>Ferrimonadaceae</taxon>
        <taxon>Ferrimonas</taxon>
    </lineage>
</organism>
<dbReference type="PIRSF" id="PIRSF001488">
    <property type="entry name" value="Tdi_protein"/>
    <property type="match status" value="1"/>
</dbReference>
<feature type="domain" description="DSBA-like thioredoxin" evidence="8">
    <location>
        <begin position="66"/>
        <end position="229"/>
    </location>
</feature>
<evidence type="ECO:0000313" key="10">
    <source>
        <dbReference type="Proteomes" id="UP000184268"/>
    </source>
</evidence>
<dbReference type="CDD" id="cd03019">
    <property type="entry name" value="DsbA_DsbA"/>
    <property type="match status" value="1"/>
</dbReference>
<dbReference type="PANTHER" id="PTHR35891:SF2">
    <property type="entry name" value="THIOL:DISULFIDE INTERCHANGE PROTEIN DSBA"/>
    <property type="match status" value="1"/>
</dbReference>
<comment type="similarity">
    <text evidence="1">Belongs to the thioredoxin family. DsbA subfamily.</text>
</comment>
<dbReference type="Proteomes" id="UP000184268">
    <property type="component" value="Unassembled WGS sequence"/>
</dbReference>
<evidence type="ECO:0000256" key="3">
    <source>
        <dbReference type="ARBA" id="ARBA00022729"/>
    </source>
</evidence>
<dbReference type="RefSeq" id="WP_143165691.1">
    <property type="nucleotide sequence ID" value="NZ_FQXG01000004.1"/>
</dbReference>
<dbReference type="STRING" id="299255.SAMN02745129_2939"/>
<evidence type="ECO:0000256" key="5">
    <source>
        <dbReference type="ARBA" id="ARBA00023284"/>
    </source>
</evidence>
<dbReference type="PROSITE" id="PS51257">
    <property type="entry name" value="PROKAR_LIPOPROTEIN"/>
    <property type="match status" value="1"/>
</dbReference>
<dbReference type="AlphaFoldDB" id="A0A1M5VRL3"/>
<dbReference type="Gene3D" id="3.40.30.10">
    <property type="entry name" value="Glutaredoxin"/>
    <property type="match status" value="1"/>
</dbReference>
<name>A0A1M5VRL3_9GAMM</name>
<dbReference type="PROSITE" id="PS00194">
    <property type="entry name" value="THIOREDOXIN_1"/>
    <property type="match status" value="1"/>
</dbReference>
<dbReference type="SUPFAM" id="SSF52833">
    <property type="entry name" value="Thioredoxin-like"/>
    <property type="match status" value="1"/>
</dbReference>
<evidence type="ECO:0000256" key="1">
    <source>
        <dbReference type="ARBA" id="ARBA00005791"/>
    </source>
</evidence>
<dbReference type="PANTHER" id="PTHR35891">
    <property type="entry name" value="THIOL:DISULFIDE INTERCHANGE PROTEIN DSBA"/>
    <property type="match status" value="1"/>
</dbReference>
<sequence length="239" mass="26039">MKKPLAIVSLLAAAMMAGCSEQPQAPAESQAPTQPASATASAASAFVEGQHYSVVDPQGQSEGPLVTEYFSLYCGACYNMESRFLPMIVPMLESQSIGFEQKHVNFAGNQTGEDVLRGYAILQQTTSGEQQKQLKETLFEILGGKHHDHSAHNHDDPQVENLADLRAIFVDAGVDGTAFDAAASSDVVNQAVVDWQKEQVQYQVQSVPSFVVNNRYLINMREVETLEQLVNLMGYLSAK</sequence>